<protein>
    <recommendedName>
        <fullName evidence="2">RING-type domain-containing protein</fullName>
    </recommendedName>
</protein>
<proteinExistence type="predicted"/>
<dbReference type="PROSITE" id="PS50089">
    <property type="entry name" value="ZF_RING_2"/>
    <property type="match status" value="1"/>
</dbReference>
<reference evidence="3 4" key="1">
    <citation type="journal article" date="2008" name="Nature">
        <title>The Phaeodactylum genome reveals the evolutionary history of diatom genomes.</title>
        <authorList>
            <person name="Bowler C."/>
            <person name="Allen A.E."/>
            <person name="Badger J.H."/>
            <person name="Grimwood J."/>
            <person name="Jabbari K."/>
            <person name="Kuo A."/>
            <person name="Maheswari U."/>
            <person name="Martens C."/>
            <person name="Maumus F."/>
            <person name="Otillar R.P."/>
            <person name="Rayko E."/>
            <person name="Salamov A."/>
            <person name="Vandepoele K."/>
            <person name="Beszteri B."/>
            <person name="Gruber A."/>
            <person name="Heijde M."/>
            <person name="Katinka M."/>
            <person name="Mock T."/>
            <person name="Valentin K."/>
            <person name="Verret F."/>
            <person name="Berges J.A."/>
            <person name="Brownlee C."/>
            <person name="Cadoret J.P."/>
            <person name="Chiovitti A."/>
            <person name="Choi C.J."/>
            <person name="Coesel S."/>
            <person name="De Martino A."/>
            <person name="Detter J.C."/>
            <person name="Durkin C."/>
            <person name="Falciatore A."/>
            <person name="Fournet J."/>
            <person name="Haruta M."/>
            <person name="Huysman M.J."/>
            <person name="Jenkins B.D."/>
            <person name="Jiroutova K."/>
            <person name="Jorgensen R.E."/>
            <person name="Joubert Y."/>
            <person name="Kaplan A."/>
            <person name="Kroger N."/>
            <person name="Kroth P.G."/>
            <person name="La Roche J."/>
            <person name="Lindquist E."/>
            <person name="Lommer M."/>
            <person name="Martin-Jezequel V."/>
            <person name="Lopez P.J."/>
            <person name="Lucas S."/>
            <person name="Mangogna M."/>
            <person name="McGinnis K."/>
            <person name="Medlin L.K."/>
            <person name="Montsant A."/>
            <person name="Oudot-Le Secq M.P."/>
            <person name="Napoli C."/>
            <person name="Obornik M."/>
            <person name="Parker M.S."/>
            <person name="Petit J.L."/>
            <person name="Porcel B.M."/>
            <person name="Poulsen N."/>
            <person name="Robison M."/>
            <person name="Rychlewski L."/>
            <person name="Rynearson T.A."/>
            <person name="Schmutz J."/>
            <person name="Shapiro H."/>
            <person name="Siaut M."/>
            <person name="Stanley M."/>
            <person name="Sussman M.R."/>
            <person name="Taylor A.R."/>
            <person name="Vardi A."/>
            <person name="von Dassow P."/>
            <person name="Vyverman W."/>
            <person name="Willis A."/>
            <person name="Wyrwicz L.S."/>
            <person name="Rokhsar D.S."/>
            <person name="Weissenbach J."/>
            <person name="Armbrust E.V."/>
            <person name="Green B.R."/>
            <person name="Van de Peer Y."/>
            <person name="Grigoriev I.V."/>
        </authorList>
    </citation>
    <scope>NUCLEOTIDE SEQUENCE [LARGE SCALE GENOMIC DNA]</scope>
    <source>
        <strain evidence="3 4">CCAP 1055/1</strain>
    </source>
</reference>
<dbReference type="OrthoDB" id="44365at2759"/>
<dbReference type="Proteomes" id="UP000000759">
    <property type="component" value="Chromosome 5"/>
</dbReference>
<evidence type="ECO:0000313" key="3">
    <source>
        <dbReference type="EMBL" id="EEC49460.1"/>
    </source>
</evidence>
<dbReference type="GO" id="GO:0008270">
    <property type="term" value="F:zinc ion binding"/>
    <property type="evidence" value="ECO:0007669"/>
    <property type="project" value="UniProtKB-KW"/>
</dbReference>
<dbReference type="Gene3D" id="3.30.40.10">
    <property type="entry name" value="Zinc/RING finger domain, C3HC4 (zinc finger)"/>
    <property type="match status" value="2"/>
</dbReference>
<organism evidence="3 4">
    <name type="scientific">Phaeodactylum tricornutum (strain CCAP 1055/1)</name>
    <dbReference type="NCBI Taxonomy" id="556484"/>
    <lineage>
        <taxon>Eukaryota</taxon>
        <taxon>Sar</taxon>
        <taxon>Stramenopiles</taxon>
        <taxon>Ochrophyta</taxon>
        <taxon>Bacillariophyta</taxon>
        <taxon>Bacillariophyceae</taxon>
        <taxon>Bacillariophycidae</taxon>
        <taxon>Naviculales</taxon>
        <taxon>Phaeodactylaceae</taxon>
        <taxon>Phaeodactylum</taxon>
    </lineage>
</organism>
<evidence type="ECO:0000256" key="1">
    <source>
        <dbReference type="PROSITE-ProRule" id="PRU00175"/>
    </source>
</evidence>
<dbReference type="PaxDb" id="2850-Phatr44835"/>
<dbReference type="PANTHER" id="PTHR14879:SF5">
    <property type="entry name" value="RING-TYPE DOMAIN-CONTAINING PROTEIN"/>
    <property type="match status" value="1"/>
</dbReference>
<dbReference type="HOGENOM" id="CLU_678762_0_0_1"/>
<dbReference type="EMBL" id="CM000608">
    <property type="protein sequence ID" value="EEC49460.1"/>
    <property type="molecule type" value="Genomic_DNA"/>
</dbReference>
<dbReference type="PANTHER" id="PTHR14879">
    <property type="entry name" value="CASPASE REGULATOR, RING FINGER DOMAIN-CONTAINING"/>
    <property type="match status" value="1"/>
</dbReference>
<dbReference type="SUPFAM" id="SSF57903">
    <property type="entry name" value="FYVE/PHD zinc finger"/>
    <property type="match status" value="1"/>
</dbReference>
<name>B7FVT7_PHATC</name>
<dbReference type="InterPro" id="IPR013083">
    <property type="entry name" value="Znf_RING/FYVE/PHD"/>
</dbReference>
<dbReference type="KEGG" id="pti:PHATRDRAFT_44835"/>
<evidence type="ECO:0000313" key="4">
    <source>
        <dbReference type="Proteomes" id="UP000000759"/>
    </source>
</evidence>
<reference evidence="4" key="2">
    <citation type="submission" date="2008-08" db="EMBL/GenBank/DDBJ databases">
        <authorList>
            <consortium name="Diatom Consortium"/>
            <person name="Grigoriev I."/>
            <person name="Grimwood J."/>
            <person name="Kuo A."/>
            <person name="Otillar R.P."/>
            <person name="Salamov A."/>
            <person name="Detter J.C."/>
            <person name="Lindquist E."/>
            <person name="Shapiro H."/>
            <person name="Lucas S."/>
            <person name="Glavina del Rio T."/>
            <person name="Pitluck S."/>
            <person name="Rokhsar D."/>
            <person name="Bowler C."/>
        </authorList>
    </citation>
    <scope>GENOME REANNOTATION</scope>
    <source>
        <strain evidence="4">CCAP 1055/1</strain>
    </source>
</reference>
<dbReference type="Pfam" id="PF13920">
    <property type="entry name" value="zf-C3HC4_3"/>
    <property type="match status" value="1"/>
</dbReference>
<dbReference type="RefSeq" id="XP_002178762.1">
    <property type="nucleotide sequence ID" value="XM_002178726.1"/>
</dbReference>
<sequence>MKTSSRVHIRNRVVVEPELHLHTVDITEAMRLRGDSGASRRATAPMTSDFDLAVMPREKIFSRSLHSWSAHHSLTTNNWIATIAPASSPSEPGSSNKARYVQIPFPSEREARRFCKAYSPPRLSTAALCQLCQLTPQAARHCRNCGVTVCDSCSTRWGIRMVPKTYNPQLLTTTVRVCKSCDWLSNAFCMALLQGRYEDVLTIVETGNVNLRTCFADIHQEAMFPVHCAILGGSLATLQWLVEMQGCPLSVKKDPKTNRALSLQTSASRTLLDLAMKGRPKIDILVYLIQNGLSISDVHDPSLAPKTLEVVLKAGFPIHSIDTLMPDMPVKTDESDKKFDVSRNKSLVYEESVATLEDACVLCCERSTDCVLIPCGHQICCTDCGHQLTSCPVCKINCSVLRVYRQ</sequence>
<gene>
    <name evidence="3" type="ORF">PHATRDRAFT_44835</name>
</gene>
<dbReference type="AlphaFoldDB" id="B7FVT7"/>
<accession>B7FVT7</accession>
<dbReference type="InterPro" id="IPR001841">
    <property type="entry name" value="Znf_RING"/>
</dbReference>
<dbReference type="eggNOG" id="ENOG502SCEI">
    <property type="taxonomic scope" value="Eukaryota"/>
</dbReference>
<dbReference type="InterPro" id="IPR011011">
    <property type="entry name" value="Znf_FYVE_PHD"/>
</dbReference>
<keyword evidence="4" id="KW-1185">Reference proteome</keyword>
<dbReference type="InParanoid" id="B7FVT7"/>
<dbReference type="InterPro" id="IPR051728">
    <property type="entry name" value="RING-FYVE_E3_ubiquitin-ligase"/>
</dbReference>
<dbReference type="GeneID" id="7199553"/>
<keyword evidence="1" id="KW-0479">Metal-binding</keyword>
<keyword evidence="1" id="KW-0863">Zinc-finger</keyword>
<keyword evidence="1" id="KW-0862">Zinc</keyword>
<evidence type="ECO:0000259" key="2">
    <source>
        <dbReference type="PROSITE" id="PS50089"/>
    </source>
</evidence>
<feature type="domain" description="RING-type" evidence="2">
    <location>
        <begin position="360"/>
        <end position="395"/>
    </location>
</feature>